<dbReference type="PANTHER" id="PTHR19288">
    <property type="entry name" value="4-NITROPHENYLPHOSPHATASE-RELATED"/>
    <property type="match status" value="1"/>
</dbReference>
<dbReference type="EC" id="3.6.1.1" evidence="5"/>
<evidence type="ECO:0000256" key="1">
    <source>
        <dbReference type="ARBA" id="ARBA00001946"/>
    </source>
</evidence>
<comment type="function">
    <text evidence="11">Phosphatase that hydrolyzes imidodiphosphate, 3-phosphohistidine and 6-phospholysine. Has broad substrate specificity and can also hydrolyze inorganic diphosphate, but with lower efficiency.</text>
</comment>
<evidence type="ECO:0000256" key="9">
    <source>
        <dbReference type="ARBA" id="ARBA00022842"/>
    </source>
</evidence>
<dbReference type="GO" id="GO:0005634">
    <property type="term" value="C:nucleus"/>
    <property type="evidence" value="ECO:0007669"/>
    <property type="project" value="UniProtKB-SubCell"/>
</dbReference>
<evidence type="ECO:0000256" key="13">
    <source>
        <dbReference type="ARBA" id="ARBA00047820"/>
    </source>
</evidence>
<dbReference type="AlphaFoldDB" id="A0AAD4NFE8"/>
<protein>
    <recommendedName>
        <fullName evidence="12">Phospholysine phosphohistidine inorganic pyrophosphate phosphatase</fullName>
        <ecNumber evidence="5">3.6.1.1</ecNumber>
    </recommendedName>
</protein>
<dbReference type="GO" id="GO:0016791">
    <property type="term" value="F:phosphatase activity"/>
    <property type="evidence" value="ECO:0007669"/>
    <property type="project" value="InterPro"/>
</dbReference>
<dbReference type="GO" id="GO:0005829">
    <property type="term" value="C:cytosol"/>
    <property type="evidence" value="ECO:0007669"/>
    <property type="project" value="TreeGrafter"/>
</dbReference>
<dbReference type="Pfam" id="PF13242">
    <property type="entry name" value="Hydrolase_like"/>
    <property type="match status" value="1"/>
</dbReference>
<evidence type="ECO:0000256" key="12">
    <source>
        <dbReference type="ARBA" id="ARBA00039357"/>
    </source>
</evidence>
<comment type="caution">
    <text evidence="14">The sequence shown here is derived from an EMBL/GenBank/DDBJ whole genome shotgun (WGS) entry which is preliminary data.</text>
</comment>
<evidence type="ECO:0000256" key="10">
    <source>
        <dbReference type="ARBA" id="ARBA00023242"/>
    </source>
</evidence>
<gene>
    <name evidence="14" type="ORF">DdX_03658</name>
</gene>
<comment type="catalytic activity">
    <reaction evidence="13">
        <text>diphosphate + H2O = 2 phosphate + H(+)</text>
        <dbReference type="Rhea" id="RHEA:24576"/>
        <dbReference type="ChEBI" id="CHEBI:15377"/>
        <dbReference type="ChEBI" id="CHEBI:15378"/>
        <dbReference type="ChEBI" id="CHEBI:33019"/>
        <dbReference type="ChEBI" id="CHEBI:43474"/>
        <dbReference type="EC" id="3.6.1.1"/>
    </reaction>
</comment>
<dbReference type="Pfam" id="PF13344">
    <property type="entry name" value="Hydrolase_6"/>
    <property type="match status" value="1"/>
</dbReference>
<proteinExistence type="inferred from homology"/>
<comment type="subcellular location">
    <subcellularLocation>
        <location evidence="3">Cytoplasm</location>
    </subcellularLocation>
    <subcellularLocation>
        <location evidence="2">Nucleus</location>
    </subcellularLocation>
</comment>
<dbReference type="FunFam" id="3.40.50.1000:FF:000051">
    <property type="entry name" value="Phospholysine phosphohistidine inorganic pyrophosphate phosphatase"/>
    <property type="match status" value="1"/>
</dbReference>
<dbReference type="PANTHER" id="PTHR19288:SF44">
    <property type="entry name" value="PHOSPHOLYSINE PHOSPHOHISTIDINE INORGANIC PYROPHOSPHATE PHOSPHATASE"/>
    <property type="match status" value="1"/>
</dbReference>
<dbReference type="SUPFAM" id="SSF56784">
    <property type="entry name" value="HAD-like"/>
    <property type="match status" value="1"/>
</dbReference>
<accession>A0AAD4NFE8</accession>
<keyword evidence="8" id="KW-0378">Hydrolase</keyword>
<comment type="similarity">
    <text evidence="4">Belongs to the HAD-like hydrolase superfamily.</text>
</comment>
<evidence type="ECO:0000313" key="15">
    <source>
        <dbReference type="Proteomes" id="UP001201812"/>
    </source>
</evidence>
<organism evidence="14 15">
    <name type="scientific">Ditylenchus destructor</name>
    <dbReference type="NCBI Taxonomy" id="166010"/>
    <lineage>
        <taxon>Eukaryota</taxon>
        <taxon>Metazoa</taxon>
        <taxon>Ecdysozoa</taxon>
        <taxon>Nematoda</taxon>
        <taxon>Chromadorea</taxon>
        <taxon>Rhabditida</taxon>
        <taxon>Tylenchina</taxon>
        <taxon>Tylenchomorpha</taxon>
        <taxon>Sphaerularioidea</taxon>
        <taxon>Anguinidae</taxon>
        <taxon>Anguininae</taxon>
        <taxon>Ditylenchus</taxon>
    </lineage>
</organism>
<keyword evidence="9" id="KW-0460">Magnesium</keyword>
<dbReference type="GO" id="GO:0004427">
    <property type="term" value="F:inorganic diphosphate phosphatase activity"/>
    <property type="evidence" value="ECO:0007669"/>
    <property type="project" value="UniProtKB-EC"/>
</dbReference>
<dbReference type="EMBL" id="JAKKPZ010000003">
    <property type="protein sequence ID" value="KAI1723497.1"/>
    <property type="molecule type" value="Genomic_DNA"/>
</dbReference>
<dbReference type="InterPro" id="IPR006439">
    <property type="entry name" value="HAD-SF_hydro_IA"/>
</dbReference>
<evidence type="ECO:0000256" key="8">
    <source>
        <dbReference type="ARBA" id="ARBA00022801"/>
    </source>
</evidence>
<evidence type="ECO:0000256" key="6">
    <source>
        <dbReference type="ARBA" id="ARBA00022490"/>
    </source>
</evidence>
<dbReference type="NCBIfam" id="TIGR01549">
    <property type="entry name" value="HAD-SF-IA-v1"/>
    <property type="match status" value="1"/>
</dbReference>
<keyword evidence="10" id="KW-0539">Nucleus</keyword>
<evidence type="ECO:0000256" key="3">
    <source>
        <dbReference type="ARBA" id="ARBA00004496"/>
    </source>
</evidence>
<dbReference type="InterPro" id="IPR006355">
    <property type="entry name" value="LHPP/HDHD2"/>
</dbReference>
<dbReference type="InterPro" id="IPR023214">
    <property type="entry name" value="HAD_sf"/>
</dbReference>
<comment type="cofactor">
    <cofactor evidence="1">
        <name>Mg(2+)</name>
        <dbReference type="ChEBI" id="CHEBI:18420"/>
    </cofactor>
</comment>
<dbReference type="NCBIfam" id="TIGR01458">
    <property type="entry name" value="HAD-SF-IIA-hyp3"/>
    <property type="match status" value="1"/>
</dbReference>
<evidence type="ECO:0000256" key="7">
    <source>
        <dbReference type="ARBA" id="ARBA00022723"/>
    </source>
</evidence>
<keyword evidence="7" id="KW-0479">Metal-binding</keyword>
<dbReference type="InterPro" id="IPR006357">
    <property type="entry name" value="HAD-SF_hydro_IIA"/>
</dbReference>
<name>A0AAD4NFE8_9BILA</name>
<dbReference type="GO" id="GO:0046872">
    <property type="term" value="F:metal ion binding"/>
    <property type="evidence" value="ECO:0007669"/>
    <property type="project" value="UniProtKB-KW"/>
</dbReference>
<keyword evidence="6" id="KW-0963">Cytoplasm</keyword>
<sequence>MGSHNESVTDFTTFNHAWMRSIKGFLLDITGVLYNSSGNGGSAITGSVDAVNRLYAESQVRFVSNESTSTRAKLAEKLQRLGFTLDLQHIFTPAPVAASYVKSHHLKPHLLVHKGILPEFDGCNDSEPKDCVVVGDAEEEFTYANMNTAFRVLMNSTNPLLISLGCGRFYQRVDGPTLDVGGYAMALKYATNAEHVVVGKPNKEYFMHAIEDMNLTKDQVVMIGDDIISDVSAAQEHGIRGVQVRTGKWRPEWETHPDVKPDLIADNLNTALNIILGHR</sequence>
<dbReference type="InterPro" id="IPR036412">
    <property type="entry name" value="HAD-like_sf"/>
</dbReference>
<keyword evidence="15" id="KW-1185">Reference proteome</keyword>
<dbReference type="Proteomes" id="UP001201812">
    <property type="component" value="Unassembled WGS sequence"/>
</dbReference>
<dbReference type="NCBIfam" id="TIGR01460">
    <property type="entry name" value="HAD-SF-IIA"/>
    <property type="match status" value="1"/>
</dbReference>
<evidence type="ECO:0000256" key="5">
    <source>
        <dbReference type="ARBA" id="ARBA00012146"/>
    </source>
</evidence>
<dbReference type="Gene3D" id="3.40.50.1000">
    <property type="entry name" value="HAD superfamily/HAD-like"/>
    <property type="match status" value="2"/>
</dbReference>
<evidence type="ECO:0000256" key="11">
    <source>
        <dbReference type="ARBA" id="ARBA00037258"/>
    </source>
</evidence>
<reference evidence="14" key="1">
    <citation type="submission" date="2022-01" db="EMBL/GenBank/DDBJ databases">
        <title>Genome Sequence Resource for Two Populations of Ditylenchus destructor, the Migratory Endoparasitic Phytonematode.</title>
        <authorList>
            <person name="Zhang H."/>
            <person name="Lin R."/>
            <person name="Xie B."/>
        </authorList>
    </citation>
    <scope>NUCLEOTIDE SEQUENCE</scope>
    <source>
        <strain evidence="14">BazhouSP</strain>
    </source>
</reference>
<evidence type="ECO:0000256" key="4">
    <source>
        <dbReference type="ARBA" id="ARBA00007958"/>
    </source>
</evidence>
<evidence type="ECO:0000256" key="2">
    <source>
        <dbReference type="ARBA" id="ARBA00004123"/>
    </source>
</evidence>
<evidence type="ECO:0000313" key="14">
    <source>
        <dbReference type="EMBL" id="KAI1723497.1"/>
    </source>
</evidence>